<keyword evidence="2" id="KW-0472">Membrane</keyword>
<protein>
    <submittedName>
        <fullName evidence="3">Uncharacterized protein</fullName>
    </submittedName>
</protein>
<keyword evidence="2" id="KW-0812">Transmembrane</keyword>
<evidence type="ECO:0000256" key="2">
    <source>
        <dbReference type="SAM" id="Phobius"/>
    </source>
</evidence>
<keyword evidence="2" id="KW-1133">Transmembrane helix</keyword>
<dbReference type="EMBL" id="MU004194">
    <property type="protein sequence ID" value="KAF2492506.1"/>
    <property type="molecule type" value="Genomic_DNA"/>
</dbReference>
<keyword evidence="4" id="KW-1185">Reference proteome</keyword>
<dbReference type="OrthoDB" id="5427664at2759"/>
<sequence>MNTTVTLRCAIEELQFLQDYSGENVLLDRFGNPGNVVGFITLLGVLGSGYVRRILDLYFRDPQCFPIAWEKTLFSKTIGWPTSSEDDVLEVRQRLASRFSGKTLSTAKVLELFFLVIPHVFAGSFMFEIIWLNFYFVFGLAQVILWLTLESGTVAINWEPRFGQLLPVVSAGASLPILTRGLLCQKAPADRLGRFLPIPEIHGAATIKEDQDDIHAAATEKGGPNDPHENTLDTSESDSQENDQYSVFPTSCKTHRTYMKA</sequence>
<dbReference type="Proteomes" id="UP000799750">
    <property type="component" value="Unassembled WGS sequence"/>
</dbReference>
<proteinExistence type="predicted"/>
<evidence type="ECO:0000313" key="4">
    <source>
        <dbReference type="Proteomes" id="UP000799750"/>
    </source>
</evidence>
<gene>
    <name evidence="3" type="ORF">BU16DRAFT_564957</name>
</gene>
<organism evidence="3 4">
    <name type="scientific">Lophium mytilinum</name>
    <dbReference type="NCBI Taxonomy" id="390894"/>
    <lineage>
        <taxon>Eukaryota</taxon>
        <taxon>Fungi</taxon>
        <taxon>Dikarya</taxon>
        <taxon>Ascomycota</taxon>
        <taxon>Pezizomycotina</taxon>
        <taxon>Dothideomycetes</taxon>
        <taxon>Pleosporomycetidae</taxon>
        <taxon>Mytilinidiales</taxon>
        <taxon>Mytilinidiaceae</taxon>
        <taxon>Lophium</taxon>
    </lineage>
</organism>
<accession>A0A6A6QKF2</accession>
<feature type="region of interest" description="Disordered" evidence="1">
    <location>
        <begin position="217"/>
        <end position="247"/>
    </location>
</feature>
<feature type="transmembrane region" description="Helical" evidence="2">
    <location>
        <begin position="112"/>
        <end position="145"/>
    </location>
</feature>
<name>A0A6A6QKF2_9PEZI</name>
<evidence type="ECO:0000256" key="1">
    <source>
        <dbReference type="SAM" id="MobiDB-lite"/>
    </source>
</evidence>
<evidence type="ECO:0000313" key="3">
    <source>
        <dbReference type="EMBL" id="KAF2492506.1"/>
    </source>
</evidence>
<reference evidence="3" key="1">
    <citation type="journal article" date="2020" name="Stud. Mycol.">
        <title>101 Dothideomycetes genomes: a test case for predicting lifestyles and emergence of pathogens.</title>
        <authorList>
            <person name="Haridas S."/>
            <person name="Albert R."/>
            <person name="Binder M."/>
            <person name="Bloem J."/>
            <person name="Labutti K."/>
            <person name="Salamov A."/>
            <person name="Andreopoulos B."/>
            <person name="Baker S."/>
            <person name="Barry K."/>
            <person name="Bills G."/>
            <person name="Bluhm B."/>
            <person name="Cannon C."/>
            <person name="Castanera R."/>
            <person name="Culley D."/>
            <person name="Daum C."/>
            <person name="Ezra D."/>
            <person name="Gonzalez J."/>
            <person name="Henrissat B."/>
            <person name="Kuo A."/>
            <person name="Liang C."/>
            <person name="Lipzen A."/>
            <person name="Lutzoni F."/>
            <person name="Magnuson J."/>
            <person name="Mondo S."/>
            <person name="Nolan M."/>
            <person name="Ohm R."/>
            <person name="Pangilinan J."/>
            <person name="Park H.-J."/>
            <person name="Ramirez L."/>
            <person name="Alfaro M."/>
            <person name="Sun H."/>
            <person name="Tritt A."/>
            <person name="Yoshinaga Y."/>
            <person name="Zwiers L.-H."/>
            <person name="Turgeon B."/>
            <person name="Goodwin S."/>
            <person name="Spatafora J."/>
            <person name="Crous P."/>
            <person name="Grigoriev I."/>
        </authorList>
    </citation>
    <scope>NUCLEOTIDE SEQUENCE</scope>
    <source>
        <strain evidence="3">CBS 269.34</strain>
    </source>
</reference>
<dbReference type="AlphaFoldDB" id="A0A6A6QKF2"/>